<evidence type="ECO:0000256" key="1">
    <source>
        <dbReference type="ARBA" id="ARBA00009431"/>
    </source>
</evidence>
<organism evidence="8 9">
    <name type="scientific">Cercospora zeae-maydis SCOH1-5</name>
    <dbReference type="NCBI Taxonomy" id="717836"/>
    <lineage>
        <taxon>Eukaryota</taxon>
        <taxon>Fungi</taxon>
        <taxon>Dikarya</taxon>
        <taxon>Ascomycota</taxon>
        <taxon>Pezizomycotina</taxon>
        <taxon>Dothideomycetes</taxon>
        <taxon>Dothideomycetidae</taxon>
        <taxon>Mycosphaerellales</taxon>
        <taxon>Mycosphaerellaceae</taxon>
        <taxon>Cercospora</taxon>
    </lineage>
</organism>
<keyword evidence="6" id="KW-0325">Glycoprotein</keyword>
<keyword evidence="5" id="KW-0378">Hydrolase</keyword>
<keyword evidence="2" id="KW-0121">Carboxypeptidase</keyword>
<sequence>MGSASLCSVCSILVSCVLAAYPARPEGVTTRQVEGKPGVSISFKETTICERRSKAYAGYVHLPSTIINDNERQDAAYNISVFFWYFEARDSPRNAQTAIYLAGGPGISSMVAATQSGGPCAVLPDANSTKGNPWAWNEFVNMLYIDQPVGTGFSYDSLINGTRNLLYTGAEHSDLFDITLIGTNDGTQIGGDVTNLLGTFSSQSTLRTANTTANAARALWQVSQAWFSSFPGYKTTDKRISILGNSYGGYYAPHSAAYFQKQNERIQSGELQAQVLPINSVGWTNGCTDMLYQAEWFPDMAYNNTYSLQLLPDAAYAAAKEAWHREGGCRDQILACRKAGDTFDPAIVGNHEIVNQICLAASFYCAANIVLGPFAEYSNRSAFDLSHFEPDPSPPYHSTGFFNQAWVQRDLGVPLNFTRRSHAVQSAFVSTADAFRIEGLKDIEYLLSQGIKISMVYGDRDYRCPWNGGEKLSLAAKWSGSDAFQSAGYADIKIGDCGRAGGVVRQNGNLSFSRVFQAGHDVAFSQPRTAFEIFKRSLLGFDVATGKRRTYDRYSTAGPKNSWHIRETLPEPPAFECSIFAVAESCTTEQYLALEDGSALIENGVVELPKAVKAASNASAS</sequence>
<feature type="chain" id="PRO_5025546748" description="Carboxypeptidase S1" evidence="7">
    <location>
        <begin position="20"/>
        <end position="621"/>
    </location>
</feature>
<dbReference type="GO" id="GO:0004185">
    <property type="term" value="F:serine-type carboxypeptidase activity"/>
    <property type="evidence" value="ECO:0007669"/>
    <property type="project" value="InterPro"/>
</dbReference>
<accession>A0A6A6FQ44</accession>
<dbReference type="GO" id="GO:0000324">
    <property type="term" value="C:fungal-type vacuole"/>
    <property type="evidence" value="ECO:0007669"/>
    <property type="project" value="TreeGrafter"/>
</dbReference>
<dbReference type="OrthoDB" id="443318at2759"/>
<protein>
    <recommendedName>
        <fullName evidence="10">Carboxypeptidase S1</fullName>
    </recommendedName>
</protein>
<dbReference type="InterPro" id="IPR001563">
    <property type="entry name" value="Peptidase_S10"/>
</dbReference>
<dbReference type="GO" id="GO:0006508">
    <property type="term" value="P:proteolysis"/>
    <property type="evidence" value="ECO:0007669"/>
    <property type="project" value="UniProtKB-KW"/>
</dbReference>
<evidence type="ECO:0000313" key="8">
    <source>
        <dbReference type="EMBL" id="KAF2215553.1"/>
    </source>
</evidence>
<feature type="signal peptide" evidence="7">
    <location>
        <begin position="1"/>
        <end position="19"/>
    </location>
</feature>
<dbReference type="Pfam" id="PF00450">
    <property type="entry name" value="Peptidase_S10"/>
    <property type="match status" value="1"/>
</dbReference>
<proteinExistence type="inferred from homology"/>
<evidence type="ECO:0000256" key="2">
    <source>
        <dbReference type="ARBA" id="ARBA00022645"/>
    </source>
</evidence>
<dbReference type="InterPro" id="IPR029058">
    <property type="entry name" value="AB_hydrolase_fold"/>
</dbReference>
<name>A0A6A6FQ44_9PEZI</name>
<keyword evidence="9" id="KW-1185">Reference proteome</keyword>
<evidence type="ECO:0000313" key="9">
    <source>
        <dbReference type="Proteomes" id="UP000799539"/>
    </source>
</evidence>
<keyword evidence="3" id="KW-0645">Protease</keyword>
<keyword evidence="4 7" id="KW-0732">Signal</keyword>
<dbReference type="PANTHER" id="PTHR11802:SF189">
    <property type="entry name" value="CARBOXYPEPTIDASE"/>
    <property type="match status" value="1"/>
</dbReference>
<evidence type="ECO:0000256" key="3">
    <source>
        <dbReference type="ARBA" id="ARBA00022670"/>
    </source>
</evidence>
<evidence type="ECO:0008006" key="10">
    <source>
        <dbReference type="Google" id="ProtNLM"/>
    </source>
</evidence>
<dbReference type="Proteomes" id="UP000799539">
    <property type="component" value="Unassembled WGS sequence"/>
</dbReference>
<dbReference type="PRINTS" id="PR00724">
    <property type="entry name" value="CRBOXYPTASEC"/>
</dbReference>
<comment type="similarity">
    <text evidence="1">Belongs to the peptidase S10 family.</text>
</comment>
<evidence type="ECO:0000256" key="7">
    <source>
        <dbReference type="SAM" id="SignalP"/>
    </source>
</evidence>
<gene>
    <name evidence="8" type="ORF">CERZMDRAFT_93960</name>
</gene>
<reference evidence="8" key="1">
    <citation type="journal article" date="2020" name="Stud. Mycol.">
        <title>101 Dothideomycetes genomes: a test case for predicting lifestyles and emergence of pathogens.</title>
        <authorList>
            <person name="Haridas S."/>
            <person name="Albert R."/>
            <person name="Binder M."/>
            <person name="Bloem J."/>
            <person name="Labutti K."/>
            <person name="Salamov A."/>
            <person name="Andreopoulos B."/>
            <person name="Baker S."/>
            <person name="Barry K."/>
            <person name="Bills G."/>
            <person name="Bluhm B."/>
            <person name="Cannon C."/>
            <person name="Castanera R."/>
            <person name="Culley D."/>
            <person name="Daum C."/>
            <person name="Ezra D."/>
            <person name="Gonzalez J."/>
            <person name="Henrissat B."/>
            <person name="Kuo A."/>
            <person name="Liang C."/>
            <person name="Lipzen A."/>
            <person name="Lutzoni F."/>
            <person name="Magnuson J."/>
            <person name="Mondo S."/>
            <person name="Nolan M."/>
            <person name="Ohm R."/>
            <person name="Pangilinan J."/>
            <person name="Park H.-J."/>
            <person name="Ramirez L."/>
            <person name="Alfaro M."/>
            <person name="Sun H."/>
            <person name="Tritt A."/>
            <person name="Yoshinaga Y."/>
            <person name="Zwiers L.-H."/>
            <person name="Turgeon B."/>
            <person name="Goodwin S."/>
            <person name="Spatafora J."/>
            <person name="Crous P."/>
            <person name="Grigoriev I."/>
        </authorList>
    </citation>
    <scope>NUCLEOTIDE SEQUENCE</scope>
    <source>
        <strain evidence="8">SCOH1-5</strain>
    </source>
</reference>
<dbReference type="Gene3D" id="3.40.50.1820">
    <property type="entry name" value="alpha/beta hydrolase"/>
    <property type="match status" value="1"/>
</dbReference>
<dbReference type="AlphaFoldDB" id="A0A6A6FQ44"/>
<evidence type="ECO:0000256" key="6">
    <source>
        <dbReference type="ARBA" id="ARBA00023180"/>
    </source>
</evidence>
<evidence type="ECO:0000256" key="4">
    <source>
        <dbReference type="ARBA" id="ARBA00022729"/>
    </source>
</evidence>
<dbReference type="SUPFAM" id="SSF53474">
    <property type="entry name" value="alpha/beta-Hydrolases"/>
    <property type="match status" value="1"/>
</dbReference>
<evidence type="ECO:0000256" key="5">
    <source>
        <dbReference type="ARBA" id="ARBA00022801"/>
    </source>
</evidence>
<dbReference type="EMBL" id="ML992665">
    <property type="protein sequence ID" value="KAF2215553.1"/>
    <property type="molecule type" value="Genomic_DNA"/>
</dbReference>
<dbReference type="PANTHER" id="PTHR11802">
    <property type="entry name" value="SERINE PROTEASE FAMILY S10 SERINE CARBOXYPEPTIDASE"/>
    <property type="match status" value="1"/>
</dbReference>